<reference evidence="1" key="1">
    <citation type="submission" date="2023-05" db="EMBL/GenBank/DDBJ databases">
        <title>Genome and transcriptome analyses reveal genes involved in the formation of fine ridges on petal epidermal cells in Hibiscus trionum.</title>
        <authorList>
            <person name="Koshimizu S."/>
            <person name="Masuda S."/>
            <person name="Ishii T."/>
            <person name="Shirasu K."/>
            <person name="Hoshino A."/>
            <person name="Arita M."/>
        </authorList>
    </citation>
    <scope>NUCLEOTIDE SEQUENCE</scope>
    <source>
        <strain evidence="1">Hamamatsu line</strain>
    </source>
</reference>
<dbReference type="PANTHER" id="PTHR33116">
    <property type="entry name" value="REVERSE TRANSCRIPTASE ZINC-BINDING DOMAIN-CONTAINING PROTEIN-RELATED-RELATED"/>
    <property type="match status" value="1"/>
</dbReference>
<comment type="caution">
    <text evidence="1">The sequence shown here is derived from an EMBL/GenBank/DDBJ whole genome shotgun (WGS) entry which is preliminary data.</text>
</comment>
<evidence type="ECO:0000313" key="2">
    <source>
        <dbReference type="Proteomes" id="UP001165190"/>
    </source>
</evidence>
<dbReference type="AlphaFoldDB" id="A0A9W7MHE3"/>
<keyword evidence="2" id="KW-1185">Reference proteome</keyword>
<organism evidence="1 2">
    <name type="scientific">Hibiscus trionum</name>
    <name type="common">Flower of an hour</name>
    <dbReference type="NCBI Taxonomy" id="183268"/>
    <lineage>
        <taxon>Eukaryota</taxon>
        <taxon>Viridiplantae</taxon>
        <taxon>Streptophyta</taxon>
        <taxon>Embryophyta</taxon>
        <taxon>Tracheophyta</taxon>
        <taxon>Spermatophyta</taxon>
        <taxon>Magnoliopsida</taxon>
        <taxon>eudicotyledons</taxon>
        <taxon>Gunneridae</taxon>
        <taxon>Pentapetalae</taxon>
        <taxon>rosids</taxon>
        <taxon>malvids</taxon>
        <taxon>Malvales</taxon>
        <taxon>Malvaceae</taxon>
        <taxon>Malvoideae</taxon>
        <taxon>Hibiscus</taxon>
    </lineage>
</organism>
<dbReference type="PANTHER" id="PTHR33116:SF86">
    <property type="entry name" value="REVERSE TRANSCRIPTASE DOMAIN-CONTAINING PROTEIN"/>
    <property type="match status" value="1"/>
</dbReference>
<dbReference type="Proteomes" id="UP001165190">
    <property type="component" value="Unassembled WGS sequence"/>
</dbReference>
<proteinExistence type="predicted"/>
<sequence length="209" mass="23533">MRILKETLDMFCACSGHKVSIAKTTVFFSKNFDTERGQALADYGGFKLVDDLGFYLGVPLLHKRVTSATYRFLIDKVESRLAGLKARTLSLAGRITLAKAVLQAIPTYVMQTTWLPKGVCDAIERIIRRFIWGSSNGSKGIPLVRWSVISTGTKEGGLGLRQLGRQNKALLMKVGYRLIIDHNKLWVQVLRHKYKWEGSIPQNIYRLGC</sequence>
<evidence type="ECO:0000313" key="1">
    <source>
        <dbReference type="EMBL" id="GMJ04403.1"/>
    </source>
</evidence>
<protein>
    <submittedName>
        <fullName evidence="1">Uncharacterized protein</fullName>
    </submittedName>
</protein>
<gene>
    <name evidence="1" type="ORF">HRI_004109500</name>
</gene>
<dbReference type="OrthoDB" id="1728428at2759"/>
<name>A0A9W7MHE3_HIBTR</name>
<accession>A0A9W7MHE3</accession>
<dbReference type="EMBL" id="BSYR01000039">
    <property type="protein sequence ID" value="GMJ04403.1"/>
    <property type="molecule type" value="Genomic_DNA"/>
</dbReference>